<protein>
    <submittedName>
        <fullName evidence="1">Uncharacterized protein</fullName>
    </submittedName>
</protein>
<accession>A0ABW2S1L5</accession>
<reference evidence="2" key="1">
    <citation type="journal article" date="2019" name="Int. J. Syst. Evol. Microbiol.">
        <title>The Global Catalogue of Microorganisms (GCM) 10K type strain sequencing project: providing services to taxonomists for standard genome sequencing and annotation.</title>
        <authorList>
            <consortium name="The Broad Institute Genomics Platform"/>
            <consortium name="The Broad Institute Genome Sequencing Center for Infectious Disease"/>
            <person name="Wu L."/>
            <person name="Ma J."/>
        </authorList>
    </citation>
    <scope>NUCLEOTIDE SEQUENCE [LARGE SCALE GENOMIC DNA]</scope>
    <source>
        <strain evidence="2">ICMP 19430</strain>
    </source>
</reference>
<comment type="caution">
    <text evidence="1">The sequence shown here is derived from an EMBL/GenBank/DDBJ whole genome shotgun (WGS) entry which is preliminary data.</text>
</comment>
<evidence type="ECO:0000313" key="1">
    <source>
        <dbReference type="EMBL" id="MFC7449646.1"/>
    </source>
</evidence>
<proteinExistence type="predicted"/>
<evidence type="ECO:0000313" key="2">
    <source>
        <dbReference type="Proteomes" id="UP001596484"/>
    </source>
</evidence>
<dbReference type="EMBL" id="JBHTCS010000021">
    <property type="protein sequence ID" value="MFC7449646.1"/>
    <property type="molecule type" value="Genomic_DNA"/>
</dbReference>
<dbReference type="RefSeq" id="WP_378406858.1">
    <property type="nucleotide sequence ID" value="NZ_JBHTCS010000021.1"/>
</dbReference>
<keyword evidence="2" id="KW-1185">Reference proteome</keyword>
<gene>
    <name evidence="1" type="ORF">ACFQS9_17260</name>
</gene>
<dbReference type="Proteomes" id="UP001596484">
    <property type="component" value="Unassembled WGS sequence"/>
</dbReference>
<sequence length="89" mass="9235">MSGLPSGVDGIIRAIFAYEFEGHAVADEVVIGAIRSGEFGEYLDAVESSGMFTPSVVDSIGSAWSRDPELLVSALLDGVDSMNRVAVAG</sequence>
<name>A0ABW2S1L5_9NOCA</name>
<organism evidence="1 2">
    <name type="scientific">Rhodococcus daqingensis</name>
    <dbReference type="NCBI Taxonomy" id="2479363"/>
    <lineage>
        <taxon>Bacteria</taxon>
        <taxon>Bacillati</taxon>
        <taxon>Actinomycetota</taxon>
        <taxon>Actinomycetes</taxon>
        <taxon>Mycobacteriales</taxon>
        <taxon>Nocardiaceae</taxon>
        <taxon>Rhodococcus</taxon>
    </lineage>
</organism>